<dbReference type="CDD" id="cd00096">
    <property type="entry name" value="Ig"/>
    <property type="match status" value="1"/>
</dbReference>
<reference evidence="7" key="2">
    <citation type="submission" date="2015-02" db="UniProtKB">
        <authorList>
            <consortium name="EnsemblMetazoa"/>
        </authorList>
    </citation>
    <scope>IDENTIFICATION</scope>
</reference>
<keyword evidence="3" id="KW-0812">Transmembrane</keyword>
<dbReference type="GO" id="GO:0016020">
    <property type="term" value="C:membrane"/>
    <property type="evidence" value="ECO:0007669"/>
    <property type="project" value="UniProtKB-SubCell"/>
</dbReference>
<keyword evidence="2" id="KW-1015">Disulfide bond</keyword>
<sequence>MVKLDLVILFIPVLLSKAAIEFVQPLPAKVEGILNKNFTLSCRAVGEYPLNTFWIKNGEPVYDKKTWTLVRKAELKFSPVHREDAGKYACIVQTRNERQSLSTQLIVASPPNKLVNVSVHATTILATVSWHVVDDDGYAITSINIGYRQVHSEPKTKWHRPVPEHISPVTHQFDIFKLKPNTTYELKIWACNKWGSGDEVYVKFVTAKETDPIELARNILAEGDENAVKAWILAVLMVLGTIIVLCIASSILLYQEWKLAKPADERFYEDDLDVLDEKLKLINNFSDNLKMHQYWVNYDGHQQFSY</sequence>
<dbReference type="InterPro" id="IPR003961">
    <property type="entry name" value="FN3_dom"/>
</dbReference>
<dbReference type="PANTHER" id="PTHR44170">
    <property type="entry name" value="PROTEIN SIDEKICK"/>
    <property type="match status" value="1"/>
</dbReference>
<accession>T1J6G7</accession>
<dbReference type="InterPro" id="IPR036116">
    <property type="entry name" value="FN3_sf"/>
</dbReference>
<dbReference type="HOGENOM" id="CLU_071911_0_0_1"/>
<dbReference type="InterPro" id="IPR013098">
    <property type="entry name" value="Ig_I-set"/>
</dbReference>
<keyword evidence="1" id="KW-0677">Repeat</keyword>
<evidence type="ECO:0000259" key="6">
    <source>
        <dbReference type="PROSITE" id="PS50853"/>
    </source>
</evidence>
<dbReference type="OMA" id="IWANNKL"/>
<protein>
    <recommendedName>
        <fullName evidence="9">Ig-like domain-containing protein</fullName>
    </recommendedName>
</protein>
<dbReference type="GO" id="GO:0030154">
    <property type="term" value="P:cell differentiation"/>
    <property type="evidence" value="ECO:0007669"/>
    <property type="project" value="UniProtKB-ARBA"/>
</dbReference>
<evidence type="ECO:0000256" key="2">
    <source>
        <dbReference type="ARBA" id="ARBA00023157"/>
    </source>
</evidence>
<feature type="domain" description="Fibronectin type-III" evidence="6">
    <location>
        <begin position="110"/>
        <end position="210"/>
    </location>
</feature>
<dbReference type="EMBL" id="JH431878">
    <property type="status" value="NOT_ANNOTATED_CDS"/>
    <property type="molecule type" value="Genomic_DNA"/>
</dbReference>
<evidence type="ECO:0000313" key="7">
    <source>
        <dbReference type="EnsemblMetazoa" id="SMAR009237-PA"/>
    </source>
</evidence>
<dbReference type="SMART" id="SM00060">
    <property type="entry name" value="FN3"/>
    <property type="match status" value="1"/>
</dbReference>
<dbReference type="Gene3D" id="2.60.40.10">
    <property type="entry name" value="Immunoglobulins"/>
    <property type="match status" value="2"/>
</dbReference>
<dbReference type="PhylomeDB" id="T1J6G7"/>
<dbReference type="Pfam" id="PF00041">
    <property type="entry name" value="fn3"/>
    <property type="match status" value="1"/>
</dbReference>
<dbReference type="Pfam" id="PF07679">
    <property type="entry name" value="I-set"/>
    <property type="match status" value="1"/>
</dbReference>
<name>T1J6G7_STRMM</name>
<evidence type="ECO:0000256" key="4">
    <source>
        <dbReference type="SAM" id="SignalP"/>
    </source>
</evidence>
<feature type="transmembrane region" description="Helical" evidence="3">
    <location>
        <begin position="230"/>
        <end position="254"/>
    </location>
</feature>
<keyword evidence="3" id="KW-1133">Transmembrane helix</keyword>
<dbReference type="SMART" id="SM00409">
    <property type="entry name" value="IG"/>
    <property type="match status" value="1"/>
</dbReference>
<feature type="domain" description="Ig-like" evidence="5">
    <location>
        <begin position="12"/>
        <end position="102"/>
    </location>
</feature>
<dbReference type="SMART" id="SM00408">
    <property type="entry name" value="IGc2"/>
    <property type="match status" value="1"/>
</dbReference>
<dbReference type="InterPro" id="IPR003599">
    <property type="entry name" value="Ig_sub"/>
</dbReference>
<dbReference type="InterPro" id="IPR003598">
    <property type="entry name" value="Ig_sub2"/>
</dbReference>
<dbReference type="CDD" id="cd00063">
    <property type="entry name" value="FN3"/>
    <property type="match status" value="1"/>
</dbReference>
<feature type="signal peptide" evidence="4">
    <location>
        <begin position="1"/>
        <end position="18"/>
    </location>
</feature>
<feature type="chain" id="PRO_5004590345" description="Ig-like domain-containing protein" evidence="4">
    <location>
        <begin position="19"/>
        <end position="306"/>
    </location>
</feature>
<evidence type="ECO:0000256" key="3">
    <source>
        <dbReference type="SAM" id="Phobius"/>
    </source>
</evidence>
<evidence type="ECO:0000259" key="5">
    <source>
        <dbReference type="PROSITE" id="PS50835"/>
    </source>
</evidence>
<dbReference type="InterPro" id="IPR007110">
    <property type="entry name" value="Ig-like_dom"/>
</dbReference>
<dbReference type="SUPFAM" id="SSF48726">
    <property type="entry name" value="Immunoglobulin"/>
    <property type="match status" value="1"/>
</dbReference>
<dbReference type="GO" id="GO:0098609">
    <property type="term" value="P:cell-cell adhesion"/>
    <property type="evidence" value="ECO:0007669"/>
    <property type="project" value="TreeGrafter"/>
</dbReference>
<dbReference type="Proteomes" id="UP000014500">
    <property type="component" value="Unassembled WGS sequence"/>
</dbReference>
<evidence type="ECO:0008006" key="9">
    <source>
        <dbReference type="Google" id="ProtNLM"/>
    </source>
</evidence>
<evidence type="ECO:0000313" key="8">
    <source>
        <dbReference type="Proteomes" id="UP000014500"/>
    </source>
</evidence>
<dbReference type="EnsemblMetazoa" id="SMAR009237-RA">
    <property type="protein sequence ID" value="SMAR009237-PA"/>
    <property type="gene ID" value="SMAR009237"/>
</dbReference>
<keyword evidence="3" id="KW-0472">Membrane</keyword>
<keyword evidence="4" id="KW-0732">Signal</keyword>
<evidence type="ECO:0000256" key="1">
    <source>
        <dbReference type="ARBA" id="ARBA00022737"/>
    </source>
</evidence>
<dbReference type="AlphaFoldDB" id="T1J6G7"/>
<proteinExistence type="predicted"/>
<dbReference type="GO" id="GO:0009653">
    <property type="term" value="P:anatomical structure morphogenesis"/>
    <property type="evidence" value="ECO:0007669"/>
    <property type="project" value="UniProtKB-ARBA"/>
</dbReference>
<dbReference type="eggNOG" id="ENOG502R942">
    <property type="taxonomic scope" value="Eukaryota"/>
</dbReference>
<dbReference type="PROSITE" id="PS50853">
    <property type="entry name" value="FN3"/>
    <property type="match status" value="1"/>
</dbReference>
<organism evidence="7 8">
    <name type="scientific">Strigamia maritima</name>
    <name type="common">European centipede</name>
    <name type="synonym">Geophilus maritimus</name>
    <dbReference type="NCBI Taxonomy" id="126957"/>
    <lineage>
        <taxon>Eukaryota</taxon>
        <taxon>Metazoa</taxon>
        <taxon>Ecdysozoa</taxon>
        <taxon>Arthropoda</taxon>
        <taxon>Myriapoda</taxon>
        <taxon>Chilopoda</taxon>
        <taxon>Pleurostigmophora</taxon>
        <taxon>Geophilomorpha</taxon>
        <taxon>Linotaeniidae</taxon>
        <taxon>Strigamia</taxon>
    </lineage>
</organism>
<dbReference type="InterPro" id="IPR036179">
    <property type="entry name" value="Ig-like_dom_sf"/>
</dbReference>
<dbReference type="SUPFAM" id="SSF49265">
    <property type="entry name" value="Fibronectin type III"/>
    <property type="match status" value="1"/>
</dbReference>
<dbReference type="PANTHER" id="PTHR44170:SF6">
    <property type="entry name" value="CONTACTIN"/>
    <property type="match status" value="1"/>
</dbReference>
<keyword evidence="8" id="KW-1185">Reference proteome</keyword>
<reference evidence="8" key="1">
    <citation type="submission" date="2011-05" db="EMBL/GenBank/DDBJ databases">
        <authorList>
            <person name="Richards S.R."/>
            <person name="Qu J."/>
            <person name="Jiang H."/>
            <person name="Jhangiani S.N."/>
            <person name="Agravi P."/>
            <person name="Goodspeed R."/>
            <person name="Gross S."/>
            <person name="Mandapat C."/>
            <person name="Jackson L."/>
            <person name="Mathew T."/>
            <person name="Pu L."/>
            <person name="Thornton R."/>
            <person name="Saada N."/>
            <person name="Wilczek-Boney K.B."/>
            <person name="Lee S."/>
            <person name="Kovar C."/>
            <person name="Wu Y."/>
            <person name="Scherer S.E."/>
            <person name="Worley K.C."/>
            <person name="Muzny D.M."/>
            <person name="Gibbs R."/>
        </authorList>
    </citation>
    <scope>NUCLEOTIDE SEQUENCE</scope>
    <source>
        <strain evidence="8">Brora</strain>
    </source>
</reference>
<dbReference type="PROSITE" id="PS50835">
    <property type="entry name" value="IG_LIKE"/>
    <property type="match status" value="1"/>
</dbReference>
<dbReference type="InterPro" id="IPR013783">
    <property type="entry name" value="Ig-like_fold"/>
</dbReference>